<dbReference type="VEuPathDB" id="FungiDB:H257_01260"/>
<dbReference type="InterPro" id="IPR012919">
    <property type="entry name" value="SUN_dom"/>
</dbReference>
<organism evidence="8">
    <name type="scientific">Aphanomyces astaci</name>
    <name type="common">Crayfish plague agent</name>
    <dbReference type="NCBI Taxonomy" id="112090"/>
    <lineage>
        <taxon>Eukaryota</taxon>
        <taxon>Sar</taxon>
        <taxon>Stramenopiles</taxon>
        <taxon>Oomycota</taxon>
        <taxon>Saprolegniomycetes</taxon>
        <taxon>Saprolegniales</taxon>
        <taxon>Verrucalvaceae</taxon>
        <taxon>Aphanomyces</taxon>
    </lineage>
</organism>
<evidence type="ECO:0000256" key="4">
    <source>
        <dbReference type="ARBA" id="ARBA00023136"/>
    </source>
</evidence>
<keyword evidence="2 6" id="KW-0812">Transmembrane</keyword>
<dbReference type="PANTHER" id="PTHR12911:SF8">
    <property type="entry name" value="KLAROID PROTEIN-RELATED"/>
    <property type="match status" value="1"/>
</dbReference>
<dbReference type="GeneID" id="20803256"/>
<keyword evidence="4 6" id="KW-0472">Membrane</keyword>
<dbReference type="OrthoDB" id="342281at2759"/>
<evidence type="ECO:0000256" key="6">
    <source>
        <dbReference type="SAM" id="Phobius"/>
    </source>
</evidence>
<sequence>MTSRQSYELRSRSGTPFDTPPPKSGRWMAQTPQETEDDGDRDGATSTHIHPTEGTSETPTSSTFTGDSAAFRDDSEFTTEYSDDSDDNQVQFIKHNKPRFGKRVHAVAVSAFRMLLEVVNLTWFLLPFICLVVALVLPRYLIAAIQATPASLAAPGQGHVNSMSSIQAHMDAMIKDIGHFKKFQHEHEARIEEVMILYDQTTKQLDTLVDTTRSATSGGNNGAVLEHVTDMIQTALKKSIRDLKSEYKAALQPLEASLRQISTQATLLESDVKTHKARLTDVEDLVEGTKAQLLDATSPQLLERQIASIVATELVVVQAKVSRAVAEETARLRNATQGDLERLVDRKVAAWTVHTSRPDDSTTPGTAAPSGRVDYASFASGGRVVRHKTDLVGGSSWASAVQNLFFATSSSSTFTSKSLTPFPLCSIVAGQSCQNSKPETAISPNVAIGQCWGLASNSGSLSVKLAHPIVADTVELYHIDPSIAPDFSSAPKHFQVLGLVVDGTDVRHVDLGSFTYHENHEPLQRFPLNHHAAVVHGVTLRVLSNYGNDKYTCLYRFSVHGARK</sequence>
<evidence type="ECO:0000256" key="5">
    <source>
        <dbReference type="SAM" id="MobiDB-lite"/>
    </source>
</evidence>
<feature type="region of interest" description="Disordered" evidence="5">
    <location>
        <begin position="1"/>
        <end position="69"/>
    </location>
</feature>
<feature type="compositionally biased region" description="Low complexity" evidence="5">
    <location>
        <begin position="52"/>
        <end position="66"/>
    </location>
</feature>
<dbReference type="STRING" id="112090.W4H7E9"/>
<gene>
    <name evidence="8" type="ORF">H257_01260</name>
</gene>
<protein>
    <recommendedName>
        <fullName evidence="7">SUN domain-containing protein</fullName>
    </recommendedName>
</protein>
<evidence type="ECO:0000259" key="7">
    <source>
        <dbReference type="PROSITE" id="PS51469"/>
    </source>
</evidence>
<dbReference type="Gene3D" id="2.60.120.260">
    <property type="entry name" value="Galactose-binding domain-like"/>
    <property type="match status" value="1"/>
</dbReference>
<dbReference type="Pfam" id="PF07738">
    <property type="entry name" value="Sad1_UNC"/>
    <property type="match status" value="1"/>
</dbReference>
<evidence type="ECO:0000256" key="3">
    <source>
        <dbReference type="ARBA" id="ARBA00022989"/>
    </source>
</evidence>
<evidence type="ECO:0000313" key="8">
    <source>
        <dbReference type="EMBL" id="ETV87812.1"/>
    </source>
</evidence>
<evidence type="ECO:0000256" key="2">
    <source>
        <dbReference type="ARBA" id="ARBA00022692"/>
    </source>
</evidence>
<accession>W4H7E9</accession>
<feature type="transmembrane region" description="Helical" evidence="6">
    <location>
        <begin position="121"/>
        <end position="142"/>
    </location>
</feature>
<feature type="domain" description="SUN" evidence="7">
    <location>
        <begin position="381"/>
        <end position="564"/>
    </location>
</feature>
<keyword evidence="3 6" id="KW-1133">Transmembrane helix</keyword>
<reference evidence="8" key="1">
    <citation type="submission" date="2013-12" db="EMBL/GenBank/DDBJ databases">
        <title>The Genome Sequence of Aphanomyces astaci APO3.</title>
        <authorList>
            <consortium name="The Broad Institute Genomics Platform"/>
            <person name="Russ C."/>
            <person name="Tyler B."/>
            <person name="van West P."/>
            <person name="Dieguez-Uribeondo J."/>
            <person name="Young S.K."/>
            <person name="Zeng Q."/>
            <person name="Gargeya S."/>
            <person name="Fitzgerald M."/>
            <person name="Abouelleil A."/>
            <person name="Alvarado L."/>
            <person name="Chapman S.B."/>
            <person name="Gainer-Dewar J."/>
            <person name="Goldberg J."/>
            <person name="Griggs A."/>
            <person name="Gujja S."/>
            <person name="Hansen M."/>
            <person name="Howarth C."/>
            <person name="Imamovic A."/>
            <person name="Ireland A."/>
            <person name="Larimer J."/>
            <person name="McCowan C."/>
            <person name="Murphy C."/>
            <person name="Pearson M."/>
            <person name="Poon T.W."/>
            <person name="Priest M."/>
            <person name="Roberts A."/>
            <person name="Saif S."/>
            <person name="Shea T."/>
            <person name="Sykes S."/>
            <person name="Wortman J."/>
            <person name="Nusbaum C."/>
            <person name="Birren B."/>
        </authorList>
    </citation>
    <scope>NUCLEOTIDE SEQUENCE [LARGE SCALE GENOMIC DNA]</scope>
    <source>
        <strain evidence="8">APO3</strain>
    </source>
</reference>
<comment type="subcellular location">
    <subcellularLocation>
        <location evidence="1">Membrane</location>
    </subcellularLocation>
</comment>
<dbReference type="PANTHER" id="PTHR12911">
    <property type="entry name" value="SAD1/UNC-84-LIKE PROTEIN-RELATED"/>
    <property type="match status" value="1"/>
</dbReference>
<dbReference type="InterPro" id="IPR045119">
    <property type="entry name" value="SUN1-5"/>
</dbReference>
<proteinExistence type="predicted"/>
<dbReference type="EMBL" id="KI913115">
    <property type="protein sequence ID" value="ETV87812.1"/>
    <property type="molecule type" value="Genomic_DNA"/>
</dbReference>
<dbReference type="PROSITE" id="PS51469">
    <property type="entry name" value="SUN"/>
    <property type="match status" value="1"/>
</dbReference>
<evidence type="ECO:0000256" key="1">
    <source>
        <dbReference type="ARBA" id="ARBA00004370"/>
    </source>
</evidence>
<feature type="compositionally biased region" description="Polar residues" evidence="5">
    <location>
        <begin position="1"/>
        <end position="16"/>
    </location>
</feature>
<dbReference type="AlphaFoldDB" id="W4H7E9"/>
<dbReference type="RefSeq" id="XP_009822675.1">
    <property type="nucleotide sequence ID" value="XM_009824373.1"/>
</dbReference>
<dbReference type="GO" id="GO:0043495">
    <property type="term" value="F:protein-membrane adaptor activity"/>
    <property type="evidence" value="ECO:0007669"/>
    <property type="project" value="TreeGrafter"/>
</dbReference>
<name>W4H7E9_APHAT</name>
<dbReference type="GO" id="GO:0034993">
    <property type="term" value="C:meiotic nuclear membrane microtubule tethering complex"/>
    <property type="evidence" value="ECO:0007669"/>
    <property type="project" value="TreeGrafter"/>
</dbReference>